<proteinExistence type="predicted"/>
<dbReference type="SUPFAM" id="SSF143011">
    <property type="entry name" value="RelE-like"/>
    <property type="match status" value="1"/>
</dbReference>
<dbReference type="RefSeq" id="WP_179236536.1">
    <property type="nucleotide sequence ID" value="NZ_JACBNQ010000001.1"/>
</dbReference>
<keyword evidence="3" id="KW-1185">Reference proteome</keyword>
<name>A0A974GV01_SEDHY</name>
<evidence type="ECO:0000313" key="2">
    <source>
        <dbReference type="EMBL" id="NYB72863.1"/>
    </source>
</evidence>
<evidence type="ECO:0000313" key="3">
    <source>
        <dbReference type="Proteomes" id="UP000611629"/>
    </source>
</evidence>
<dbReference type="Pfam" id="PF05016">
    <property type="entry name" value="ParE_toxin"/>
    <property type="match status" value="1"/>
</dbReference>
<protein>
    <submittedName>
        <fullName evidence="2">Type II toxin-antitoxin system RelE/ParE family toxin</fullName>
    </submittedName>
</protein>
<accession>A0A974GV01</accession>
<dbReference type="InterPro" id="IPR007712">
    <property type="entry name" value="RelE/ParE_toxin"/>
</dbReference>
<dbReference type="EMBL" id="JACBNQ010000001">
    <property type="protein sequence ID" value="NYB72863.1"/>
    <property type="molecule type" value="Genomic_DNA"/>
</dbReference>
<dbReference type="AlphaFoldDB" id="A0A974GV01"/>
<evidence type="ECO:0000256" key="1">
    <source>
        <dbReference type="ARBA" id="ARBA00022649"/>
    </source>
</evidence>
<sequence length="76" mass="9036">MKLNYSKDAIKFLKKQNKIISTRIIESINRLPSGDVKKLQGKEEYRLRVGSFRIVFTKEDNELYIKKIDNRGQVYK</sequence>
<dbReference type="Gene3D" id="3.30.2310.20">
    <property type="entry name" value="RelE-like"/>
    <property type="match status" value="1"/>
</dbReference>
<gene>
    <name evidence="2" type="ORF">HZF24_01770</name>
</gene>
<dbReference type="InterPro" id="IPR035093">
    <property type="entry name" value="RelE/ParE_toxin_dom_sf"/>
</dbReference>
<comment type="caution">
    <text evidence="2">The sequence shown here is derived from an EMBL/GenBank/DDBJ whole genome shotgun (WGS) entry which is preliminary data.</text>
</comment>
<reference evidence="2" key="1">
    <citation type="submission" date="2020-07" db="EMBL/GenBank/DDBJ databases">
        <title>Genomic analysis of a strain of Sedimentibacter Hydroxybenzoicus DSM7310.</title>
        <authorList>
            <person name="Ma S."/>
        </authorList>
    </citation>
    <scope>NUCLEOTIDE SEQUENCE</scope>
    <source>
        <strain evidence="2">DSM 7310</strain>
    </source>
</reference>
<organism evidence="2 3">
    <name type="scientific">Sedimentibacter hydroxybenzoicus DSM 7310</name>
    <dbReference type="NCBI Taxonomy" id="1123245"/>
    <lineage>
        <taxon>Bacteria</taxon>
        <taxon>Bacillati</taxon>
        <taxon>Bacillota</taxon>
        <taxon>Tissierellia</taxon>
        <taxon>Sedimentibacter</taxon>
    </lineage>
</organism>
<keyword evidence="1" id="KW-1277">Toxin-antitoxin system</keyword>
<dbReference type="Proteomes" id="UP000611629">
    <property type="component" value="Unassembled WGS sequence"/>
</dbReference>